<feature type="domain" description="Core-binding (CB)" evidence="11">
    <location>
        <begin position="13"/>
        <end position="110"/>
    </location>
</feature>
<protein>
    <recommendedName>
        <fullName evidence="9">Tyrosine recombinase XerC</fullName>
    </recommendedName>
</protein>
<dbReference type="Gene3D" id="1.10.150.130">
    <property type="match status" value="1"/>
</dbReference>
<dbReference type="STRING" id="419481.SAMN05216233_1364"/>
<dbReference type="RefSeq" id="WP_092215802.1">
    <property type="nucleotide sequence ID" value="NZ_FMUX01000036.1"/>
</dbReference>
<feature type="active site" evidence="9">
    <location>
        <position position="266"/>
    </location>
</feature>
<evidence type="ECO:0000256" key="6">
    <source>
        <dbReference type="ARBA" id="ARBA00023125"/>
    </source>
</evidence>
<dbReference type="GO" id="GO:0051301">
    <property type="term" value="P:cell division"/>
    <property type="evidence" value="ECO:0007669"/>
    <property type="project" value="UniProtKB-KW"/>
</dbReference>
<dbReference type="InterPro" id="IPR004107">
    <property type="entry name" value="Integrase_SAM-like_N"/>
</dbReference>
<comment type="function">
    <text evidence="9">Site-specific tyrosine recombinase, which acts by catalyzing the cutting and rejoining of the recombining DNA molecules. The XerC-XerD complex is essential to convert dimers of the bacterial chromosome into monomers to permit their segregation at cell division. It also contributes to the segregational stability of plasmids.</text>
</comment>
<evidence type="ECO:0000313" key="13">
    <source>
        <dbReference type="Proteomes" id="UP000198870"/>
    </source>
</evidence>
<feature type="domain" description="Tyr recombinase" evidence="10">
    <location>
        <begin position="131"/>
        <end position="314"/>
    </location>
</feature>
<dbReference type="Pfam" id="PF02899">
    <property type="entry name" value="Phage_int_SAM_1"/>
    <property type="match status" value="1"/>
</dbReference>
<dbReference type="GO" id="GO:0006313">
    <property type="term" value="P:DNA transposition"/>
    <property type="evidence" value="ECO:0007669"/>
    <property type="project" value="UniProtKB-UniRule"/>
</dbReference>
<evidence type="ECO:0000256" key="2">
    <source>
        <dbReference type="ARBA" id="ARBA00022490"/>
    </source>
</evidence>
<keyword evidence="6 9" id="KW-0238">DNA-binding</keyword>
<evidence type="ECO:0000256" key="4">
    <source>
        <dbReference type="ARBA" id="ARBA00022829"/>
    </source>
</evidence>
<dbReference type="PROSITE" id="PS51898">
    <property type="entry name" value="TYR_RECOMBINASE"/>
    <property type="match status" value="1"/>
</dbReference>
<gene>
    <name evidence="9" type="primary">xerC</name>
    <name evidence="12" type="ORF">SAMN05216233_1364</name>
</gene>
<dbReference type="InterPro" id="IPR011010">
    <property type="entry name" value="DNA_brk_join_enz"/>
</dbReference>
<dbReference type="GO" id="GO:0009037">
    <property type="term" value="F:tyrosine-based site-specific recombinase activity"/>
    <property type="evidence" value="ECO:0007669"/>
    <property type="project" value="UniProtKB-UniRule"/>
</dbReference>
<sequence>MTNQEPSHTNTGTSLHHHILDFLEYLLAQKGYSPHTVRAYRTDLKGFYGFFAEFSDCADDSMQRNTRLSPDAVDVICIRGYLNRLHKEGLSKRSVARRLSSLRSLFKFLKKRGVVETSPLDTIRTPKLDKTLPAYLTVDDMFRLLDTMDDGTLLARRNIAMFELLYSSGLRVSELSGLDCSHIGFGVNSVRVLGKGNKERVVPVGERALRAIRYYRETLEGEKKISAGKGPLFLNKNLGRLSTRSVARTLEKTAKESGLTVPVSPHALRHSFATHMLDGGADLRGVQEMLGHVSLSTTQKYTHVSIERLTQAYDKAHPRK</sequence>
<dbReference type="InterPro" id="IPR050090">
    <property type="entry name" value="Tyrosine_recombinase_XerCD"/>
</dbReference>
<evidence type="ECO:0000256" key="9">
    <source>
        <dbReference type="HAMAP-Rule" id="MF_01808"/>
    </source>
</evidence>
<proteinExistence type="inferred from homology"/>
<dbReference type="Proteomes" id="UP000198870">
    <property type="component" value="Unassembled WGS sequence"/>
</dbReference>
<dbReference type="GO" id="GO:0003677">
    <property type="term" value="F:DNA binding"/>
    <property type="evidence" value="ECO:0007669"/>
    <property type="project" value="UniProtKB-UniRule"/>
</dbReference>
<name>A0A1G5JPJ3_9BACT</name>
<dbReference type="SUPFAM" id="SSF56349">
    <property type="entry name" value="DNA breaking-rejoining enzymes"/>
    <property type="match status" value="1"/>
</dbReference>
<dbReference type="OrthoDB" id="9801717at2"/>
<dbReference type="PANTHER" id="PTHR30349">
    <property type="entry name" value="PHAGE INTEGRASE-RELATED"/>
    <property type="match status" value="1"/>
</dbReference>
<evidence type="ECO:0000259" key="11">
    <source>
        <dbReference type="PROSITE" id="PS51900"/>
    </source>
</evidence>
<keyword evidence="5 9" id="KW-0229">DNA integration</keyword>
<feature type="active site" evidence="9">
    <location>
        <position position="292"/>
    </location>
</feature>
<evidence type="ECO:0000256" key="7">
    <source>
        <dbReference type="ARBA" id="ARBA00023172"/>
    </source>
</evidence>
<keyword evidence="13" id="KW-1185">Reference proteome</keyword>
<dbReference type="Gene3D" id="1.10.443.10">
    <property type="entry name" value="Intergrase catalytic core"/>
    <property type="match status" value="1"/>
</dbReference>
<dbReference type="CDD" id="cd00798">
    <property type="entry name" value="INT_XerDC_C"/>
    <property type="match status" value="1"/>
</dbReference>
<dbReference type="PANTHER" id="PTHR30349:SF77">
    <property type="entry name" value="TYROSINE RECOMBINASE XERC"/>
    <property type="match status" value="1"/>
</dbReference>
<evidence type="ECO:0000256" key="8">
    <source>
        <dbReference type="ARBA" id="ARBA00023306"/>
    </source>
</evidence>
<dbReference type="InterPro" id="IPR002104">
    <property type="entry name" value="Integrase_catalytic"/>
</dbReference>
<evidence type="ECO:0000256" key="1">
    <source>
        <dbReference type="ARBA" id="ARBA00004496"/>
    </source>
</evidence>
<dbReference type="InterPro" id="IPR023009">
    <property type="entry name" value="Tyrosine_recombinase_XerC/XerD"/>
</dbReference>
<keyword evidence="3 9" id="KW-0132">Cell division</keyword>
<comment type="similarity">
    <text evidence="9">Belongs to the 'phage' integrase family. XerC subfamily.</text>
</comment>
<dbReference type="GO" id="GO:0007059">
    <property type="term" value="P:chromosome segregation"/>
    <property type="evidence" value="ECO:0007669"/>
    <property type="project" value="UniProtKB-UniRule"/>
</dbReference>
<evidence type="ECO:0000256" key="3">
    <source>
        <dbReference type="ARBA" id="ARBA00022618"/>
    </source>
</evidence>
<dbReference type="AlphaFoldDB" id="A0A1G5JPJ3"/>
<dbReference type="GO" id="GO:0005737">
    <property type="term" value="C:cytoplasm"/>
    <property type="evidence" value="ECO:0007669"/>
    <property type="project" value="UniProtKB-SubCell"/>
</dbReference>
<dbReference type="InterPro" id="IPR013762">
    <property type="entry name" value="Integrase-like_cat_sf"/>
</dbReference>
<evidence type="ECO:0000256" key="5">
    <source>
        <dbReference type="ARBA" id="ARBA00022908"/>
    </source>
</evidence>
<keyword evidence="7 9" id="KW-0233">DNA recombination</keyword>
<comment type="subunit">
    <text evidence="9">Forms a cyclic heterotetrameric complex composed of two molecules of XerC and two molecules of XerD.</text>
</comment>
<dbReference type="HAMAP" id="MF_01808">
    <property type="entry name" value="Recomb_XerC_XerD"/>
    <property type="match status" value="1"/>
</dbReference>
<organism evidence="12 13">
    <name type="scientific">Desulfoluna spongiiphila</name>
    <dbReference type="NCBI Taxonomy" id="419481"/>
    <lineage>
        <taxon>Bacteria</taxon>
        <taxon>Pseudomonadati</taxon>
        <taxon>Thermodesulfobacteriota</taxon>
        <taxon>Desulfobacteria</taxon>
        <taxon>Desulfobacterales</taxon>
        <taxon>Desulfolunaceae</taxon>
        <taxon>Desulfoluna</taxon>
    </lineage>
</organism>
<comment type="subcellular location">
    <subcellularLocation>
        <location evidence="1 9">Cytoplasm</location>
    </subcellularLocation>
</comment>
<evidence type="ECO:0000313" key="12">
    <source>
        <dbReference type="EMBL" id="SCY89780.1"/>
    </source>
</evidence>
<keyword evidence="8 9" id="KW-0131">Cell cycle</keyword>
<evidence type="ECO:0000259" key="10">
    <source>
        <dbReference type="PROSITE" id="PS51898"/>
    </source>
</evidence>
<feature type="active site" evidence="9">
    <location>
        <position position="195"/>
    </location>
</feature>
<dbReference type="InterPro" id="IPR010998">
    <property type="entry name" value="Integrase_recombinase_N"/>
</dbReference>
<dbReference type="NCBIfam" id="NF001399">
    <property type="entry name" value="PRK00283.1"/>
    <property type="match status" value="1"/>
</dbReference>
<keyword evidence="2 9" id="KW-0963">Cytoplasm</keyword>
<reference evidence="12 13" key="1">
    <citation type="submission" date="2016-10" db="EMBL/GenBank/DDBJ databases">
        <authorList>
            <person name="de Groot N.N."/>
        </authorList>
    </citation>
    <scope>NUCLEOTIDE SEQUENCE [LARGE SCALE GENOMIC DNA]</scope>
    <source>
        <strain evidence="12 13">AA1</strain>
    </source>
</reference>
<feature type="active site" description="O-(3'-phospho-DNA)-tyrosine intermediate" evidence="9">
    <location>
        <position position="301"/>
    </location>
</feature>
<feature type="active site" evidence="9">
    <location>
        <position position="269"/>
    </location>
</feature>
<accession>A0A1G5JPJ3</accession>
<dbReference type="EMBL" id="FMUX01000036">
    <property type="protein sequence ID" value="SCY89780.1"/>
    <property type="molecule type" value="Genomic_DNA"/>
</dbReference>
<feature type="active site" evidence="9">
    <location>
        <position position="171"/>
    </location>
</feature>
<dbReference type="InterPro" id="IPR044068">
    <property type="entry name" value="CB"/>
</dbReference>
<dbReference type="PROSITE" id="PS51900">
    <property type="entry name" value="CB"/>
    <property type="match status" value="1"/>
</dbReference>
<dbReference type="Pfam" id="PF00589">
    <property type="entry name" value="Phage_integrase"/>
    <property type="match status" value="1"/>
</dbReference>
<keyword evidence="4 9" id="KW-0159">Chromosome partition</keyword>